<dbReference type="SUPFAM" id="SSF53756">
    <property type="entry name" value="UDP-Glycosyltransferase/glycogen phosphorylase"/>
    <property type="match status" value="1"/>
</dbReference>
<dbReference type="PANTHER" id="PTHR39517">
    <property type="entry name" value="SLL0192 PROTEIN"/>
    <property type="match status" value="1"/>
</dbReference>
<dbReference type="PANTHER" id="PTHR39517:SF1">
    <property type="entry name" value="LIPID-A-DISACCHARIDE SYNTHASE"/>
    <property type="match status" value="1"/>
</dbReference>
<dbReference type="InterPro" id="IPR019994">
    <property type="entry name" value="Lipid-A-disac_synthase-rel_put"/>
</dbReference>
<dbReference type="STRING" id="869210.Marky_1739"/>
<dbReference type="EMBL" id="CP002630">
    <property type="protein sequence ID" value="AEB12474.1"/>
    <property type="molecule type" value="Genomic_DNA"/>
</dbReference>
<organism evidence="2 3">
    <name type="scientific">Marinithermus hydrothermalis (strain DSM 14884 / JCM 11576 / T1)</name>
    <dbReference type="NCBI Taxonomy" id="869210"/>
    <lineage>
        <taxon>Bacteria</taxon>
        <taxon>Thermotogati</taxon>
        <taxon>Deinococcota</taxon>
        <taxon>Deinococci</taxon>
        <taxon>Thermales</taxon>
        <taxon>Thermaceae</taxon>
        <taxon>Marinithermus</taxon>
    </lineage>
</organism>
<dbReference type="eggNOG" id="COG4370">
    <property type="taxonomic scope" value="Bacteria"/>
</dbReference>
<protein>
    <recommendedName>
        <fullName evidence="4">Lipid-A-disaccharide synthase</fullName>
    </recommendedName>
</protein>
<evidence type="ECO:0008006" key="4">
    <source>
        <dbReference type="Google" id="ProtNLM"/>
    </source>
</evidence>
<dbReference type="AlphaFoldDB" id="F2NMU0"/>
<feature type="region of interest" description="Disordered" evidence="1">
    <location>
        <begin position="365"/>
        <end position="389"/>
    </location>
</feature>
<dbReference type="NCBIfam" id="TIGR03492">
    <property type="entry name" value="lipid-A-disaccharide synthase-related protein"/>
    <property type="match status" value="1"/>
</dbReference>
<dbReference type="Proteomes" id="UP000007030">
    <property type="component" value="Chromosome"/>
</dbReference>
<evidence type="ECO:0000256" key="1">
    <source>
        <dbReference type="SAM" id="MobiDB-lite"/>
    </source>
</evidence>
<reference evidence="2 3" key="1">
    <citation type="journal article" date="2012" name="Stand. Genomic Sci.">
        <title>Complete genome sequence of the aerobic, heterotroph Marinithermus hydrothermalis type strain (T1(T)) from a deep-sea hydrothermal vent chimney.</title>
        <authorList>
            <person name="Copeland A."/>
            <person name="Gu W."/>
            <person name="Yasawong M."/>
            <person name="Lapidus A."/>
            <person name="Lucas S."/>
            <person name="Deshpande S."/>
            <person name="Pagani I."/>
            <person name="Tapia R."/>
            <person name="Cheng J.F."/>
            <person name="Goodwin L.A."/>
            <person name="Pitluck S."/>
            <person name="Liolios K."/>
            <person name="Ivanova N."/>
            <person name="Mavromatis K."/>
            <person name="Mikhailova N."/>
            <person name="Pati A."/>
            <person name="Chen A."/>
            <person name="Palaniappan K."/>
            <person name="Land M."/>
            <person name="Pan C."/>
            <person name="Brambilla E.M."/>
            <person name="Rohde M."/>
            <person name="Tindall B.J."/>
            <person name="Sikorski J."/>
            <person name="Goker M."/>
            <person name="Detter J.C."/>
            <person name="Bristow J."/>
            <person name="Eisen J.A."/>
            <person name="Markowitz V."/>
            <person name="Hugenholtz P."/>
            <person name="Kyrpides N.C."/>
            <person name="Klenk H.P."/>
            <person name="Woyke T."/>
        </authorList>
    </citation>
    <scope>NUCLEOTIDE SEQUENCE [LARGE SCALE GENOMIC DNA]</scope>
    <source>
        <strain evidence="3">DSM 14884 / JCM 11576 / T1</strain>
    </source>
</reference>
<name>F2NMU0_MARHT</name>
<dbReference type="Gene3D" id="3.40.50.2000">
    <property type="entry name" value="Glycogen Phosphorylase B"/>
    <property type="match status" value="1"/>
</dbReference>
<evidence type="ECO:0000313" key="3">
    <source>
        <dbReference type="Proteomes" id="UP000007030"/>
    </source>
</evidence>
<dbReference type="KEGG" id="mhd:Marky_1739"/>
<gene>
    <name evidence="2" type="ordered locus">Marky_1739</name>
</gene>
<accession>F2NMU0</accession>
<sequence length="389" mass="42386">MIVSNGHGEDAIGTAIGRALTALGWEVVALPLVGQGRAYAQAGFPVLGPRREMPSGGFVHLNLRVFLKDLKAGWFAMSRAQYRALHEAARTASATLIVGDLIVGDVYALWVGTRFGKPPFYHVQPLVSVYYQEGLKPWQELHRVSVNGFIWPERKLMRRARRVYPRDAATETHLHRLGIHHARYLGNPMMDAVEGRAPVDAPEPYLLLLPGSRKDAYFSLPLMLEAALHLPLTPVIAWAGLPLSGLALPDWRVRPTPNPCGVTHVLTHTSGRKAYLTQGAFRTLLELQSRLAFATAGTAAEQAAGYGIPLIAFPTPGPQYTPGFARAQQRLLGEALTLVPPDPKALAEAARALLEHPDRYRRAQAAGRERMGPPGGAQRIAEDLSTTVG</sequence>
<dbReference type="HOGENOM" id="CLU_035659_0_0_0"/>
<keyword evidence="3" id="KW-1185">Reference proteome</keyword>
<evidence type="ECO:0000313" key="2">
    <source>
        <dbReference type="EMBL" id="AEB12474.1"/>
    </source>
</evidence>
<proteinExistence type="predicted"/>